<keyword evidence="3" id="KW-1185">Reference proteome</keyword>
<dbReference type="PANTHER" id="PTHR13219:SF6">
    <property type="entry name" value="TRANSMEMBRANE PROTEIN 94"/>
    <property type="match status" value="1"/>
</dbReference>
<dbReference type="EMBL" id="KE125082">
    <property type="protein sequence ID" value="EPB71872.1"/>
    <property type="molecule type" value="Genomic_DNA"/>
</dbReference>
<dbReference type="AlphaFoldDB" id="A0A0D6LW68"/>
<name>A0A0D6LW68_9BILA</name>
<evidence type="ECO:0000313" key="2">
    <source>
        <dbReference type="EMBL" id="EPB71872.1"/>
    </source>
</evidence>
<keyword evidence="1" id="KW-1133">Transmembrane helix</keyword>
<organism evidence="2 3">
    <name type="scientific">Ancylostoma ceylanicum</name>
    <dbReference type="NCBI Taxonomy" id="53326"/>
    <lineage>
        <taxon>Eukaryota</taxon>
        <taxon>Metazoa</taxon>
        <taxon>Ecdysozoa</taxon>
        <taxon>Nematoda</taxon>
        <taxon>Chromadorea</taxon>
        <taxon>Rhabditida</taxon>
        <taxon>Rhabditina</taxon>
        <taxon>Rhabditomorpha</taxon>
        <taxon>Strongyloidea</taxon>
        <taxon>Ancylostomatidae</taxon>
        <taxon>Ancylostomatinae</taxon>
        <taxon>Ancylostoma</taxon>
    </lineage>
</organism>
<feature type="transmembrane region" description="Helical" evidence="1">
    <location>
        <begin position="651"/>
        <end position="675"/>
    </location>
</feature>
<dbReference type="InterPro" id="IPR008250">
    <property type="entry name" value="ATPase_P-typ_transduc_dom_A_sf"/>
</dbReference>
<dbReference type="SUPFAM" id="SSF81653">
    <property type="entry name" value="Calcium ATPase, transduction domain A"/>
    <property type="match status" value="1"/>
</dbReference>
<dbReference type="Proteomes" id="UP000054495">
    <property type="component" value="Unassembled WGS sequence"/>
</dbReference>
<dbReference type="InterPro" id="IPR039720">
    <property type="entry name" value="TMEM94"/>
</dbReference>
<dbReference type="PANTHER" id="PTHR13219">
    <property type="entry name" value="TRANSMEMBRANE PROTEIN 94"/>
    <property type="match status" value="1"/>
</dbReference>
<feature type="transmembrane region" description="Helical" evidence="1">
    <location>
        <begin position="682"/>
        <end position="702"/>
    </location>
</feature>
<protein>
    <recommendedName>
        <fullName evidence="4">Cation-transporting P-type ATPase C-terminal domain-containing protein</fullName>
    </recommendedName>
</protein>
<sequence>MERKRSTEECKNLFGVVETFDSIKIKKHAVLRALDYVEKVGLMLCEPMNHVSTSPMPYAPLGEPLSDDMFTQTAIRDNKIVAVPRLLLVEGDTLLLRPSQIAPCDCRLESGETLKKGGHIGSKVTVNKFTGATTPLTAVRAVATSTPLVEHLNSVGASRRKSTPLEHQIHYCLHVVGERVILPVLVSISLVACSARGNSAIRNELHASEEQPKDSLSLEIMDLSSELNYDGSWSVDFDDPNWFEQSSAEQFRKLPQTLGFYQRRPGEAPLPGLTKHQTPLEMAYATVHADDRSLYYHMSCQGTANLVLEACTHVWDGESLIPISERLCKTAADFYQRHSVTGYCLALSYRPSVRPVEDPFKNTYFEVPLLRDRPRIGNLVRTHSLDSSQDDAFFDSAPQKTVEDVIQRYLTGHVLCGMIVTQYEVMPQAVQLVDQLENLCVRFVYFSRENELRSRVFAEKLVYGTENINNPADSGYKKNFKSDEQLHLIYSSSYVQGSPSVKKQSQVVPKVVVLPNKAQLPTGIAAVRPHLEQVDNVPLLVSLITDCTSQANLEMLEIMQEYGELVLAIGSSLSVANTNIFLQADVSMSVLPLGDWSCSVNPSRDWQQIKEMVDRLMGTACDFRLAYDRILAIPPLIVACRHRLASVRGSLAFHLFASCMLSTSLLFTAVSFLPLLFDYDQVFLTVFVQLPCLTLGSVFTPFHPTANLVGNATVACSFADVVCSVASDHLSDVPLSTLSIRHIVGLHVLFSYASGVALHKVLSIFSVSGIVVWTFFILIVNELVKLRSIRSFAREQRRTKLGFDTKLGMNSPY</sequence>
<evidence type="ECO:0008006" key="4">
    <source>
        <dbReference type="Google" id="ProtNLM"/>
    </source>
</evidence>
<keyword evidence="1" id="KW-0472">Membrane</keyword>
<evidence type="ECO:0000313" key="3">
    <source>
        <dbReference type="Proteomes" id="UP000054495"/>
    </source>
</evidence>
<keyword evidence="1" id="KW-0812">Transmembrane</keyword>
<proteinExistence type="predicted"/>
<reference evidence="2 3" key="1">
    <citation type="submission" date="2013-05" db="EMBL/GenBank/DDBJ databases">
        <title>Draft genome of the parasitic nematode Anyclostoma ceylanicum.</title>
        <authorList>
            <person name="Mitreva M."/>
        </authorList>
    </citation>
    <scope>NUCLEOTIDE SEQUENCE [LARGE SCALE GENOMIC DNA]</scope>
</reference>
<accession>A0A0D6LW68</accession>
<feature type="transmembrane region" description="Helical" evidence="1">
    <location>
        <begin position="764"/>
        <end position="784"/>
    </location>
</feature>
<gene>
    <name evidence="2" type="ORF">ANCCEY_09035</name>
</gene>
<evidence type="ECO:0000256" key="1">
    <source>
        <dbReference type="SAM" id="Phobius"/>
    </source>
</evidence>